<protein>
    <submittedName>
        <fullName evidence="2">Uncharacterized protein</fullName>
    </submittedName>
</protein>
<proteinExistence type="predicted"/>
<gene>
    <name evidence="2" type="ORF">PVAP13_9KG390301</name>
</gene>
<evidence type="ECO:0000256" key="1">
    <source>
        <dbReference type="SAM" id="MobiDB-lite"/>
    </source>
</evidence>
<reference evidence="2" key="1">
    <citation type="submission" date="2020-05" db="EMBL/GenBank/DDBJ databases">
        <title>WGS assembly of Panicum virgatum.</title>
        <authorList>
            <person name="Lovell J.T."/>
            <person name="Jenkins J."/>
            <person name="Shu S."/>
            <person name="Juenger T.E."/>
            <person name="Schmutz J."/>
        </authorList>
    </citation>
    <scope>NUCLEOTIDE SEQUENCE</scope>
    <source>
        <strain evidence="2">AP13</strain>
    </source>
</reference>
<evidence type="ECO:0000313" key="2">
    <source>
        <dbReference type="EMBL" id="KAG2551424.1"/>
    </source>
</evidence>
<feature type="compositionally biased region" description="Low complexity" evidence="1">
    <location>
        <begin position="286"/>
        <end position="301"/>
    </location>
</feature>
<feature type="compositionally biased region" description="Low complexity" evidence="1">
    <location>
        <begin position="32"/>
        <end position="56"/>
    </location>
</feature>
<feature type="compositionally biased region" description="Basic and acidic residues" evidence="1">
    <location>
        <begin position="119"/>
        <end position="128"/>
    </location>
</feature>
<dbReference type="Proteomes" id="UP000823388">
    <property type="component" value="Chromosome 9K"/>
</dbReference>
<feature type="compositionally biased region" description="Pro residues" evidence="1">
    <location>
        <begin position="69"/>
        <end position="78"/>
    </location>
</feature>
<keyword evidence="3" id="KW-1185">Reference proteome</keyword>
<comment type="caution">
    <text evidence="2">The sequence shown here is derived from an EMBL/GenBank/DDBJ whole genome shotgun (WGS) entry which is preliminary data.</text>
</comment>
<sequence length="377" mass="41128">MQPARTDPISNTRRQKQKCHPRRREELERAPPLRAVPSSACPAAGPPCLAALARAPQPRRCRTPAATAAPPPPRPPPATSASPARAPSRPVLRAPSRPGTGERRESAPVRRRMASAARRSGEAAEKGRRASGAEPWRARAAVRVVLRRPRRTLAAKGSGSLLPRHAGRAVAAPSSHLRPTPDEGRSLARRGAEVVGEELPRHAARQHDVRGRRGHRTRSRLQGGGPGSTRRPRIHPPLCSSVGLEREGGGGRTGRRRRNRRRPAMAFPASRWRSSRPADPSRCGRSSRPPLASGARAPGASAEREGGSGGDRGYGLDGAAARRGRRRPRLAWPRGLYAFEERGEVVCMRCWMPVRRCTVSSRRHICFCEWLLESILD</sequence>
<name>A0A8T0NXM8_PANVG</name>
<dbReference type="AlphaFoldDB" id="A0A8T0NXM8"/>
<dbReference type="EMBL" id="CM029053">
    <property type="protein sequence ID" value="KAG2551424.1"/>
    <property type="molecule type" value="Genomic_DNA"/>
</dbReference>
<feature type="region of interest" description="Disordered" evidence="1">
    <location>
        <begin position="1"/>
        <end position="320"/>
    </location>
</feature>
<feature type="compositionally biased region" description="Low complexity" evidence="1">
    <location>
        <begin position="79"/>
        <end position="98"/>
    </location>
</feature>
<organism evidence="2 3">
    <name type="scientific">Panicum virgatum</name>
    <name type="common">Blackwell switchgrass</name>
    <dbReference type="NCBI Taxonomy" id="38727"/>
    <lineage>
        <taxon>Eukaryota</taxon>
        <taxon>Viridiplantae</taxon>
        <taxon>Streptophyta</taxon>
        <taxon>Embryophyta</taxon>
        <taxon>Tracheophyta</taxon>
        <taxon>Spermatophyta</taxon>
        <taxon>Magnoliopsida</taxon>
        <taxon>Liliopsida</taxon>
        <taxon>Poales</taxon>
        <taxon>Poaceae</taxon>
        <taxon>PACMAD clade</taxon>
        <taxon>Panicoideae</taxon>
        <taxon>Panicodae</taxon>
        <taxon>Paniceae</taxon>
        <taxon>Panicinae</taxon>
        <taxon>Panicum</taxon>
        <taxon>Panicum sect. Hiantes</taxon>
    </lineage>
</organism>
<feature type="compositionally biased region" description="Gly residues" evidence="1">
    <location>
        <begin position="307"/>
        <end position="316"/>
    </location>
</feature>
<feature type="compositionally biased region" description="Basic residues" evidence="1">
    <location>
        <begin position="13"/>
        <end position="22"/>
    </location>
</feature>
<feature type="compositionally biased region" description="Basic residues" evidence="1">
    <location>
        <begin position="253"/>
        <end position="263"/>
    </location>
</feature>
<feature type="compositionally biased region" description="Basic and acidic residues" evidence="1">
    <location>
        <begin position="179"/>
        <end position="211"/>
    </location>
</feature>
<evidence type="ECO:0000313" key="3">
    <source>
        <dbReference type="Proteomes" id="UP000823388"/>
    </source>
</evidence>
<accession>A0A8T0NXM8</accession>